<proteinExistence type="predicted"/>
<evidence type="ECO:0000313" key="2">
    <source>
        <dbReference type="Proteomes" id="UP000821845"/>
    </source>
</evidence>
<evidence type="ECO:0000313" key="1">
    <source>
        <dbReference type="EMBL" id="KAH6945402.1"/>
    </source>
</evidence>
<comment type="caution">
    <text evidence="1">The sequence shown here is derived from an EMBL/GenBank/DDBJ whole genome shotgun (WGS) entry which is preliminary data.</text>
</comment>
<reference evidence="1" key="1">
    <citation type="submission" date="2020-05" db="EMBL/GenBank/DDBJ databases">
        <title>Large-scale comparative analyses of tick genomes elucidate their genetic diversity and vector capacities.</title>
        <authorList>
            <person name="Jia N."/>
            <person name="Wang J."/>
            <person name="Shi W."/>
            <person name="Du L."/>
            <person name="Sun Y."/>
            <person name="Zhan W."/>
            <person name="Jiang J."/>
            <person name="Wang Q."/>
            <person name="Zhang B."/>
            <person name="Ji P."/>
            <person name="Sakyi L.B."/>
            <person name="Cui X."/>
            <person name="Yuan T."/>
            <person name="Jiang B."/>
            <person name="Yang W."/>
            <person name="Lam T.T.-Y."/>
            <person name="Chang Q."/>
            <person name="Ding S."/>
            <person name="Wang X."/>
            <person name="Zhu J."/>
            <person name="Ruan X."/>
            <person name="Zhao L."/>
            <person name="Wei J."/>
            <person name="Que T."/>
            <person name="Du C."/>
            <person name="Cheng J."/>
            <person name="Dai P."/>
            <person name="Han X."/>
            <person name="Huang E."/>
            <person name="Gao Y."/>
            <person name="Liu J."/>
            <person name="Shao H."/>
            <person name="Ye R."/>
            <person name="Li L."/>
            <person name="Wei W."/>
            <person name="Wang X."/>
            <person name="Wang C."/>
            <person name="Yang T."/>
            <person name="Huo Q."/>
            <person name="Li W."/>
            <person name="Guo W."/>
            <person name="Chen H."/>
            <person name="Zhou L."/>
            <person name="Ni X."/>
            <person name="Tian J."/>
            <person name="Zhou Y."/>
            <person name="Sheng Y."/>
            <person name="Liu T."/>
            <person name="Pan Y."/>
            <person name="Xia L."/>
            <person name="Li J."/>
            <person name="Zhao F."/>
            <person name="Cao W."/>
        </authorList>
    </citation>
    <scope>NUCLEOTIDE SEQUENCE</scope>
    <source>
        <strain evidence="1">Hyas-2018</strain>
    </source>
</reference>
<sequence>MVSLLNCVHRACKECLKAYFTIQIRDRNIMELLCPFCNEPDLSDEDVELNYFNNIDILLKGLVDNEVYDLFQQKLRDRALMKDPNFRWCSQCSSGFITYPNQVRLVCPDCKAVTCASCRKPDSGAVFPCHSRKSSEDASRQQQRLGHAIYRRDTSQRHLNADDSLDSPETKRQQIELSDNESAFIGDDNVADMEAVDNDVFKWQKQHEGISCEQFQEWQQNNDPESQAEGIAHYLAENGIDCPNCKFRYALARGGCMHFKCYQCGFDFCCGCNLPFKMGEKCGRSPTCSKLGLHAHHPRNCLFYLRDKNIEDLQRLLEESKIAFNKDPPAHWEKTSRCQVPEQKETRDGFKDDVCGRTVEEGTAGLCRMHYVEYLGQLIFKNHIDPLPIFDVDELELVLKRANIRLPSRYKLSDREYQDALIKVMHQRS</sequence>
<dbReference type="Proteomes" id="UP000821845">
    <property type="component" value="Chromosome 1"/>
</dbReference>
<protein>
    <submittedName>
        <fullName evidence="1">Uncharacterized protein</fullName>
    </submittedName>
</protein>
<gene>
    <name evidence="1" type="ORF">HPB50_008220</name>
</gene>
<dbReference type="EMBL" id="CM023481">
    <property type="protein sequence ID" value="KAH6945402.1"/>
    <property type="molecule type" value="Genomic_DNA"/>
</dbReference>
<organism evidence="1 2">
    <name type="scientific">Hyalomma asiaticum</name>
    <name type="common">Tick</name>
    <dbReference type="NCBI Taxonomy" id="266040"/>
    <lineage>
        <taxon>Eukaryota</taxon>
        <taxon>Metazoa</taxon>
        <taxon>Ecdysozoa</taxon>
        <taxon>Arthropoda</taxon>
        <taxon>Chelicerata</taxon>
        <taxon>Arachnida</taxon>
        <taxon>Acari</taxon>
        <taxon>Parasitiformes</taxon>
        <taxon>Ixodida</taxon>
        <taxon>Ixodoidea</taxon>
        <taxon>Ixodidae</taxon>
        <taxon>Hyalomminae</taxon>
        <taxon>Hyalomma</taxon>
    </lineage>
</organism>
<keyword evidence="2" id="KW-1185">Reference proteome</keyword>
<accession>A0ACB7TGF2</accession>
<name>A0ACB7TGF2_HYAAI</name>